<dbReference type="PATRIC" id="fig|1254432.3.peg.5626"/>
<dbReference type="STRING" id="1254432.SCE1572_24800"/>
<dbReference type="HOGENOM" id="CLU_1863867_0_0_7"/>
<organism evidence="1 2">
    <name type="scientific">Sorangium cellulosum So0157-2</name>
    <dbReference type="NCBI Taxonomy" id="1254432"/>
    <lineage>
        <taxon>Bacteria</taxon>
        <taxon>Pseudomonadati</taxon>
        <taxon>Myxococcota</taxon>
        <taxon>Polyangia</taxon>
        <taxon>Polyangiales</taxon>
        <taxon>Polyangiaceae</taxon>
        <taxon>Sorangium</taxon>
    </lineage>
</organism>
<dbReference type="AlphaFoldDB" id="S4XZU9"/>
<accession>S4XZU9</accession>
<dbReference type="EMBL" id="CP003969">
    <property type="protein sequence ID" value="AGP37425.1"/>
    <property type="molecule type" value="Genomic_DNA"/>
</dbReference>
<protein>
    <submittedName>
        <fullName evidence="1">Uncharacterized protein</fullName>
    </submittedName>
</protein>
<sequence length="137" mass="14761">MTHLRRPLDLGVVIGRVRVVVRPREAAAAAPAAPPRPAPAQADDHRIVVRELRIETEAALDAFDARRLGDRVARALGERLAEVQERRLAGLLAGRSRGGPVRIGALRVRLRGDAAERPSPRAVAEALASAVERRVAT</sequence>
<evidence type="ECO:0000313" key="2">
    <source>
        <dbReference type="Proteomes" id="UP000014803"/>
    </source>
</evidence>
<dbReference type="KEGG" id="scu:SCE1572_24800"/>
<name>S4XZU9_SORCE</name>
<evidence type="ECO:0000313" key="1">
    <source>
        <dbReference type="EMBL" id="AGP37425.1"/>
    </source>
</evidence>
<dbReference type="Proteomes" id="UP000014803">
    <property type="component" value="Chromosome"/>
</dbReference>
<reference evidence="1 2" key="1">
    <citation type="journal article" date="2013" name="Sci. Rep.">
        <title>Extraordinary expansion of a Sorangium cellulosum genome from an alkaline milieu.</title>
        <authorList>
            <person name="Han K."/>
            <person name="Li Z.F."/>
            <person name="Peng R."/>
            <person name="Zhu L.P."/>
            <person name="Zhou T."/>
            <person name="Wang L.G."/>
            <person name="Li S.G."/>
            <person name="Zhang X.B."/>
            <person name="Hu W."/>
            <person name="Wu Z.H."/>
            <person name="Qin N."/>
            <person name="Li Y.Z."/>
        </authorList>
    </citation>
    <scope>NUCLEOTIDE SEQUENCE [LARGE SCALE GENOMIC DNA]</scope>
    <source>
        <strain evidence="1 2">So0157-2</strain>
    </source>
</reference>
<gene>
    <name evidence="1" type="ORF">SCE1572_24800</name>
</gene>
<dbReference type="RefSeq" id="WP_020736883.1">
    <property type="nucleotide sequence ID" value="NC_021658.1"/>
</dbReference>
<proteinExistence type="predicted"/>